<accession>A0A158Q5Q2</accession>
<dbReference type="Proteomes" id="UP000274756">
    <property type="component" value="Unassembled WGS sequence"/>
</dbReference>
<dbReference type="InterPro" id="IPR055929">
    <property type="entry name" value="DUF7506"/>
</dbReference>
<proteinExistence type="predicted"/>
<protein>
    <submittedName>
        <fullName evidence="8">ASH domain-containing protein</fullName>
    </submittedName>
</protein>
<dbReference type="Pfam" id="PF24339">
    <property type="entry name" value="OB_DEPS-1_3rd"/>
    <property type="match status" value="1"/>
</dbReference>
<evidence type="ECO:0000313" key="5">
    <source>
        <dbReference type="EMBL" id="VDN52111.1"/>
    </source>
</evidence>
<dbReference type="InterPro" id="IPR057143">
    <property type="entry name" value="OB_DEPS-1_2nd"/>
</dbReference>
<dbReference type="InterPro" id="IPR057147">
    <property type="entry name" value="OB_DEPS-1_3rd"/>
</dbReference>
<dbReference type="WBParaSite" id="DME_0000795901-mRNA-1">
    <property type="protein sequence ID" value="DME_0000795901-mRNA-1"/>
    <property type="gene ID" value="DME_0000795901"/>
</dbReference>
<name>A0A158Q5Q2_DRAME</name>
<evidence type="ECO:0000259" key="1">
    <source>
        <dbReference type="Pfam" id="PF24338"/>
    </source>
</evidence>
<reference evidence="8" key="1">
    <citation type="submission" date="2016-04" db="UniProtKB">
        <authorList>
            <consortium name="WormBaseParasite"/>
        </authorList>
    </citation>
    <scope>IDENTIFICATION</scope>
</reference>
<dbReference type="STRING" id="318479.A0A158Q5Q2"/>
<dbReference type="Pfam" id="PF24338">
    <property type="entry name" value="DUF7506"/>
    <property type="match status" value="1"/>
</dbReference>
<feature type="domain" description="P-granule-associated protein DEPS-1 second OB-fold" evidence="3">
    <location>
        <begin position="85"/>
        <end position="165"/>
    </location>
</feature>
<dbReference type="Proteomes" id="UP000038040">
    <property type="component" value="Unplaced"/>
</dbReference>
<evidence type="ECO:0000313" key="6">
    <source>
        <dbReference type="Proteomes" id="UP000038040"/>
    </source>
</evidence>
<dbReference type="InterPro" id="IPR057139">
    <property type="entry name" value="OB_DEPS-1_1st"/>
</dbReference>
<dbReference type="OrthoDB" id="5827110at2759"/>
<dbReference type="Pfam" id="PF24342">
    <property type="entry name" value="OB_DEPS-1_2nd"/>
    <property type="match status" value="1"/>
</dbReference>
<dbReference type="AlphaFoldDB" id="A0A158Q5Q2"/>
<feature type="domain" description="DUF7506" evidence="1">
    <location>
        <begin position="269"/>
        <end position="360"/>
    </location>
</feature>
<sequence length="571" mass="65929">MLGLVIGSKTQNNMLLYSIFVSQAEQLYFAVGPLLIIPKNFSKMERKKMEKEEKKKELNPGDWINFEMENVVSFIINEYVKTSALCEFRYMNGVFQVQSLCVFSPSETREIQKCYSELFGYIHVECKIAKRFLPNVAYNLWLTFDDIADGKFAVGFGEFIDIAEEQYHVGQMPWNRNNSTLAIKLIDSDDESDDYIFVQTAQNFISNARGVTVDQRTVYCSELPFLTFSLAYLHEPRRVVAGQHITFNAFLCNFSKTYVISSYTILPDPPLITKNSKFGTVKMFEIGLKSVKDLPYGYFWSKNKVLGLIHDSKGLLLPFLLNDNLKHDIIQVFVVDTGPNAFSRFGVKELCDSAQPLMNLEGIFIGHHMVLAPLYSTLPISFTALSKQGWQHLDVGTWIQFNAESPPDRLDFKVSDWKICPRKRPTVKVVKIGDKYIFNVTAYFIPALRVLFAETFKFIELPQERILTTLNNLKKESVINIWIRENVEFGKRTRFVLHSFSEPHEDLMEDGTEKNIRHLEQSKIDQCIDQRCGGRELLRRCLNSSQILEHFVNLYANDLLPRMLYAVLREN</sequence>
<evidence type="ECO:0000259" key="4">
    <source>
        <dbReference type="Pfam" id="PF24343"/>
    </source>
</evidence>
<dbReference type="EMBL" id="UYYG01000045">
    <property type="protein sequence ID" value="VDN52111.1"/>
    <property type="molecule type" value="Genomic_DNA"/>
</dbReference>
<evidence type="ECO:0000259" key="3">
    <source>
        <dbReference type="Pfam" id="PF24342"/>
    </source>
</evidence>
<feature type="domain" description="P-granule-associated protein DEPS-1 third OB-fold" evidence="2">
    <location>
        <begin position="204"/>
        <end position="264"/>
    </location>
</feature>
<keyword evidence="7" id="KW-1185">Reference proteome</keyword>
<organism evidence="6 8">
    <name type="scientific">Dracunculus medinensis</name>
    <name type="common">Guinea worm</name>
    <dbReference type="NCBI Taxonomy" id="318479"/>
    <lineage>
        <taxon>Eukaryota</taxon>
        <taxon>Metazoa</taxon>
        <taxon>Ecdysozoa</taxon>
        <taxon>Nematoda</taxon>
        <taxon>Chromadorea</taxon>
        <taxon>Rhabditida</taxon>
        <taxon>Spirurina</taxon>
        <taxon>Dracunculoidea</taxon>
        <taxon>Dracunculidae</taxon>
        <taxon>Dracunculus</taxon>
    </lineage>
</organism>
<dbReference type="Pfam" id="PF24343">
    <property type="entry name" value="OB_DEPS-1_1st"/>
    <property type="match status" value="1"/>
</dbReference>
<reference evidence="5 7" key="2">
    <citation type="submission" date="2018-11" db="EMBL/GenBank/DDBJ databases">
        <authorList>
            <consortium name="Pathogen Informatics"/>
        </authorList>
    </citation>
    <scope>NUCLEOTIDE SEQUENCE [LARGE SCALE GENOMIC DNA]</scope>
</reference>
<feature type="domain" description="P-granule-associated protein DEPS-1 first OB-fold" evidence="4">
    <location>
        <begin position="4"/>
        <end position="81"/>
    </location>
</feature>
<evidence type="ECO:0000313" key="7">
    <source>
        <dbReference type="Proteomes" id="UP000274756"/>
    </source>
</evidence>
<gene>
    <name evidence="5" type="ORF">DME_LOCUS2084</name>
</gene>
<evidence type="ECO:0000313" key="8">
    <source>
        <dbReference type="WBParaSite" id="DME_0000795901-mRNA-1"/>
    </source>
</evidence>
<evidence type="ECO:0000259" key="2">
    <source>
        <dbReference type="Pfam" id="PF24339"/>
    </source>
</evidence>